<evidence type="ECO:0000313" key="2">
    <source>
        <dbReference type="EMBL" id="EDO30425.1"/>
    </source>
</evidence>
<dbReference type="OMA" id="CEEYHRI"/>
<feature type="coiled-coil region" evidence="1">
    <location>
        <begin position="301"/>
        <end position="352"/>
    </location>
</feature>
<evidence type="ECO:0000313" key="3">
    <source>
        <dbReference type="Proteomes" id="UP000001593"/>
    </source>
</evidence>
<gene>
    <name evidence="2" type="ORF">NEMVEDRAFT_v1g220603</name>
</gene>
<feature type="coiled-coil region" evidence="1">
    <location>
        <begin position="33"/>
        <end position="80"/>
    </location>
</feature>
<keyword evidence="3" id="KW-1185">Reference proteome</keyword>
<dbReference type="HOGENOM" id="CLU_704580_0_0_1"/>
<name>A7T0U0_NEMVE</name>
<dbReference type="PhylomeDB" id="A7T0U0"/>
<evidence type="ECO:0000256" key="1">
    <source>
        <dbReference type="SAM" id="Coils"/>
    </source>
</evidence>
<protein>
    <submittedName>
        <fullName evidence="2">Uncharacterized protein</fullName>
    </submittedName>
</protein>
<dbReference type="Proteomes" id="UP000001593">
    <property type="component" value="Unassembled WGS sequence"/>
</dbReference>
<dbReference type="InParanoid" id="A7T0U0"/>
<reference evidence="2 3" key="1">
    <citation type="journal article" date="2007" name="Science">
        <title>Sea anemone genome reveals ancestral eumetazoan gene repertoire and genomic organization.</title>
        <authorList>
            <person name="Putnam N.H."/>
            <person name="Srivastava M."/>
            <person name="Hellsten U."/>
            <person name="Dirks B."/>
            <person name="Chapman J."/>
            <person name="Salamov A."/>
            <person name="Terry A."/>
            <person name="Shapiro H."/>
            <person name="Lindquist E."/>
            <person name="Kapitonov V.V."/>
            <person name="Jurka J."/>
            <person name="Genikhovich G."/>
            <person name="Grigoriev I.V."/>
            <person name="Lucas S.M."/>
            <person name="Steele R.E."/>
            <person name="Finnerty J.R."/>
            <person name="Technau U."/>
            <person name="Martindale M.Q."/>
            <person name="Rokhsar D.S."/>
        </authorList>
    </citation>
    <scope>NUCLEOTIDE SEQUENCE [LARGE SCALE GENOMIC DNA]</scope>
    <source>
        <strain evidence="3">CH2 X CH6</strain>
    </source>
</reference>
<sequence length="392" mass="45827">MTLKPVRSRVTLEERVEQESRLTGKHIKTLVHLQDIHSENERLKARVAELEICEVRAGRVEGLEREIVRLKDELSSCKEVHECAQNSKEALQKLQKDCLAKIDSSNRLLTEKHKAEMLRLVSQKLEEENNWVTERQKLIEKIRELEELGRCQKDAIDKLENSFHLKNDLDFEIQQRDRELERAKKENKHLNEALLAQQEAIKTLTCENESMQKSMDNLCRDVKVMKMQQKQSRDLTFKMCCETQTDLLGDELESMEEKFFNYEKENSLLRGTIKSNESLIGTLEFNLQDSTQTLKLLYKERDLLKNRITGLLDEIKALRSQKPESKQTFSDFVQLKRDFTNLRDEHEKLLKKRSAKPNVLPCLTADAKTVTRTFGRTLVLCISHDHNVVIPQ</sequence>
<feature type="coiled-coil region" evidence="1">
    <location>
        <begin position="128"/>
        <end position="221"/>
    </location>
</feature>
<dbReference type="EMBL" id="DS470051">
    <property type="protein sequence ID" value="EDO30425.1"/>
    <property type="molecule type" value="Genomic_DNA"/>
</dbReference>
<dbReference type="AlphaFoldDB" id="A7T0U0"/>
<proteinExistence type="predicted"/>
<accession>A7T0U0</accession>
<organism evidence="2 3">
    <name type="scientific">Nematostella vectensis</name>
    <name type="common">Starlet sea anemone</name>
    <dbReference type="NCBI Taxonomy" id="45351"/>
    <lineage>
        <taxon>Eukaryota</taxon>
        <taxon>Metazoa</taxon>
        <taxon>Cnidaria</taxon>
        <taxon>Anthozoa</taxon>
        <taxon>Hexacorallia</taxon>
        <taxon>Actiniaria</taxon>
        <taxon>Edwardsiidae</taxon>
        <taxon>Nematostella</taxon>
    </lineage>
</organism>
<keyword evidence="1" id="KW-0175">Coiled coil</keyword>